<dbReference type="EMBL" id="MK036757">
    <property type="protein sequence ID" value="QCP71061.1"/>
    <property type="molecule type" value="mRNA"/>
</dbReference>
<dbReference type="PROSITE" id="PS00435">
    <property type="entry name" value="PEROXIDASE_1"/>
    <property type="match status" value="1"/>
</dbReference>
<keyword evidence="5 10" id="KW-0479">Metal-binding</keyword>
<evidence type="ECO:0000256" key="4">
    <source>
        <dbReference type="ARBA" id="ARBA00022617"/>
    </source>
</evidence>
<protein>
    <submittedName>
        <fullName evidence="13">Peroxidase</fullName>
    </submittedName>
</protein>
<reference evidence="13" key="1">
    <citation type="submission" date="2018-10" db="EMBL/GenBank/DDBJ databases">
        <title>Transcriptome sequencing and physiological analysis of Pohlia nutans under salt stress reveal the important roles of ROS-scavenging system.</title>
        <authorList>
            <person name="Zhang W."/>
            <person name="Liu S."/>
            <person name="Li C."/>
            <person name="Zhang P."/>
            <person name="Zhang P."/>
        </authorList>
    </citation>
    <scope>NUCLEOTIDE SEQUENCE</scope>
    <source>
        <strain evidence="13">Antarctic Moss No.L</strain>
    </source>
</reference>
<evidence type="ECO:0000256" key="9">
    <source>
        <dbReference type="PIRSR" id="PIRSR600823-2"/>
    </source>
</evidence>
<comment type="cofactor">
    <cofactor evidence="10">
        <name>Ca(2+)</name>
        <dbReference type="ChEBI" id="CHEBI:29108"/>
    </cofactor>
    <text evidence="10">Binds 2 calcium ions per subunit.</text>
</comment>
<dbReference type="AlphaFoldDB" id="A0A4V1EKH4"/>
<proteinExistence type="evidence at transcript level"/>
<keyword evidence="8 11" id="KW-1015">Disulfide bond</keyword>
<dbReference type="Pfam" id="PF00141">
    <property type="entry name" value="peroxidase"/>
    <property type="match status" value="1"/>
</dbReference>
<keyword evidence="10" id="KW-0106">Calcium</keyword>
<gene>
    <name evidence="13" type="primary">POD4</name>
</gene>
<keyword evidence="7 10" id="KW-0408">Iron</keyword>
<keyword evidence="6" id="KW-0560">Oxidoreductase</keyword>
<comment type="cofactor">
    <cofactor evidence="10">
        <name>heme b</name>
        <dbReference type="ChEBI" id="CHEBI:60344"/>
    </cofactor>
    <text evidence="10">Binds 1 heme b (iron(II)-protoporphyrin IX) group per subunit.</text>
</comment>
<dbReference type="FunFam" id="1.10.420.10:FF:000001">
    <property type="entry name" value="Peroxidase"/>
    <property type="match status" value="1"/>
</dbReference>
<dbReference type="PROSITE" id="PS50873">
    <property type="entry name" value="PEROXIDASE_4"/>
    <property type="match status" value="1"/>
</dbReference>
<accession>A0A4V1EKH4</accession>
<evidence type="ECO:0000259" key="12">
    <source>
        <dbReference type="PROSITE" id="PS50873"/>
    </source>
</evidence>
<comment type="similarity">
    <text evidence="2">Belongs to the peroxidase family. Ascorbate peroxidase subfamily.</text>
</comment>
<dbReference type="InterPro" id="IPR010255">
    <property type="entry name" value="Haem_peroxidase_sf"/>
</dbReference>
<feature type="binding site" evidence="10">
    <location>
        <position position="157"/>
    </location>
    <ligand>
        <name>Ca(2+)</name>
        <dbReference type="ChEBI" id="CHEBI:29108"/>
        <label>2</label>
    </ligand>
</feature>
<dbReference type="InterPro" id="IPR000823">
    <property type="entry name" value="Peroxidase_pln"/>
</dbReference>
<dbReference type="GO" id="GO:0020037">
    <property type="term" value="F:heme binding"/>
    <property type="evidence" value="ECO:0007669"/>
    <property type="project" value="InterPro"/>
</dbReference>
<feature type="binding site" evidence="10">
    <location>
        <position position="111"/>
    </location>
    <ligand>
        <name>Ca(2+)</name>
        <dbReference type="ChEBI" id="CHEBI:29108"/>
        <label>2</label>
    </ligand>
</feature>
<feature type="domain" description="Plant heme peroxidase family profile" evidence="12">
    <location>
        <begin position="1"/>
        <end position="236"/>
    </location>
</feature>
<dbReference type="GO" id="GO:0006979">
    <property type="term" value="P:response to oxidative stress"/>
    <property type="evidence" value="ECO:0007669"/>
    <property type="project" value="InterPro"/>
</dbReference>
<evidence type="ECO:0000256" key="2">
    <source>
        <dbReference type="ARBA" id="ARBA00006873"/>
    </source>
</evidence>
<evidence type="ECO:0000313" key="13">
    <source>
        <dbReference type="EMBL" id="QCP71061.1"/>
    </source>
</evidence>
<dbReference type="PANTHER" id="PTHR31388">
    <property type="entry name" value="PEROXIDASE 72-RELATED"/>
    <property type="match status" value="1"/>
</dbReference>
<feature type="binding site" evidence="10">
    <location>
        <position position="162"/>
    </location>
    <ligand>
        <name>Ca(2+)</name>
        <dbReference type="ChEBI" id="CHEBI:29108"/>
        <label>2</label>
    </ligand>
</feature>
<evidence type="ECO:0000256" key="3">
    <source>
        <dbReference type="ARBA" id="ARBA00022559"/>
    </source>
</evidence>
<dbReference type="Gene3D" id="1.10.520.10">
    <property type="match status" value="1"/>
</dbReference>
<feature type="disulfide bond" evidence="11">
    <location>
        <begin position="117"/>
        <end position="141"/>
    </location>
</feature>
<feature type="binding site" evidence="10">
    <location>
        <position position="4"/>
    </location>
    <ligand>
        <name>Ca(2+)</name>
        <dbReference type="ChEBI" id="CHEBI:29108"/>
        <label>1</label>
    </ligand>
</feature>
<dbReference type="Gene3D" id="1.10.420.10">
    <property type="entry name" value="Peroxidase, domain 2"/>
    <property type="match status" value="1"/>
</dbReference>
<organism evidence="13">
    <name type="scientific">Pohlia nutans</name>
    <dbReference type="NCBI Taxonomy" id="140635"/>
    <lineage>
        <taxon>Eukaryota</taxon>
        <taxon>Viridiplantae</taxon>
        <taxon>Streptophyta</taxon>
        <taxon>Embryophyta</taxon>
        <taxon>Bryophyta</taxon>
        <taxon>Bryophytina</taxon>
        <taxon>Bryopsida</taxon>
        <taxon>Bryidae</taxon>
        <taxon>Bryanae</taxon>
        <taxon>Bryales</taxon>
        <taxon>Mniaceae</taxon>
        <taxon>Pohlia</taxon>
    </lineage>
</organism>
<dbReference type="InterPro" id="IPR002016">
    <property type="entry name" value="Haem_peroxidase"/>
</dbReference>
<evidence type="ECO:0000256" key="10">
    <source>
        <dbReference type="PIRSR" id="PIRSR600823-3"/>
    </source>
</evidence>
<name>A0A4V1EKH4_9BRYO</name>
<dbReference type="PANTHER" id="PTHR31388:SF5">
    <property type="entry name" value="PEROXIDASE"/>
    <property type="match status" value="1"/>
</dbReference>
<evidence type="ECO:0000256" key="8">
    <source>
        <dbReference type="ARBA" id="ARBA00023157"/>
    </source>
</evidence>
<dbReference type="PRINTS" id="PR00458">
    <property type="entry name" value="PEROXIDASE"/>
</dbReference>
<feature type="binding site" evidence="9">
    <location>
        <position position="80"/>
    </location>
    <ligand>
        <name>substrate</name>
    </ligand>
</feature>
<evidence type="ECO:0000256" key="11">
    <source>
        <dbReference type="PIRSR" id="PIRSR600823-5"/>
    </source>
</evidence>
<evidence type="ECO:0000256" key="7">
    <source>
        <dbReference type="ARBA" id="ARBA00023004"/>
    </source>
</evidence>
<comment type="catalytic activity">
    <reaction evidence="1">
        <text>2 a phenolic donor + H2O2 = 2 a phenolic radical donor + 2 H2O</text>
        <dbReference type="Rhea" id="RHEA:56136"/>
        <dbReference type="ChEBI" id="CHEBI:15377"/>
        <dbReference type="ChEBI" id="CHEBI:16240"/>
        <dbReference type="ChEBI" id="CHEBI:139520"/>
        <dbReference type="ChEBI" id="CHEBI:139521"/>
        <dbReference type="EC" id="1.11.1.7"/>
    </reaction>
</comment>
<dbReference type="InterPro" id="IPR019793">
    <property type="entry name" value="Peroxidases_heam-ligand_BS"/>
</dbReference>
<keyword evidence="4" id="KW-0349">Heme</keyword>
<dbReference type="SUPFAM" id="SSF48113">
    <property type="entry name" value="Heme-dependent peroxidases"/>
    <property type="match status" value="1"/>
</dbReference>
<feature type="binding site" evidence="10">
    <location>
        <position position="154"/>
    </location>
    <ligand>
        <name>Ca(2+)</name>
        <dbReference type="ChEBI" id="CHEBI:29108"/>
        <label>2</label>
    </ligand>
</feature>
<dbReference type="GO" id="GO:0140825">
    <property type="term" value="F:lactoperoxidase activity"/>
    <property type="evidence" value="ECO:0007669"/>
    <property type="project" value="UniProtKB-EC"/>
</dbReference>
<dbReference type="PRINTS" id="PR00461">
    <property type="entry name" value="PLPEROXIDASE"/>
</dbReference>
<sequence>MPSEKCSLANKNSARGFDVIDTIKAALEAACPQTVSCADILAIASRDSAVEVGLSPGYPVFFGRRDSLTANISAANEFLPGPTLLYPELKQKFEAVGLNEVDLVALSGAHTIGRVSCRIVQLFLTDNDTNALFRENNAKVCPPNVDPFKVTNLDLTTPDTFDNKYYQNLLRGEGILRSDQVLWSTPGLINTPLVAEFAFTPFAFDLQFALSTIKMGNIQPLTGDQGEIRLNCAVANSPHASLVASQ</sequence>
<evidence type="ECO:0000256" key="6">
    <source>
        <dbReference type="ARBA" id="ARBA00023002"/>
    </source>
</evidence>
<feature type="binding site" description="axial binding residue" evidence="10">
    <location>
        <position position="110"/>
    </location>
    <ligand>
        <name>heme b</name>
        <dbReference type="ChEBI" id="CHEBI:60344"/>
    </ligand>
    <ligandPart>
        <name>Fe</name>
        <dbReference type="ChEBI" id="CHEBI:18248"/>
    </ligandPart>
</feature>
<evidence type="ECO:0000256" key="1">
    <source>
        <dbReference type="ARBA" id="ARBA00000189"/>
    </source>
</evidence>
<evidence type="ECO:0000256" key="5">
    <source>
        <dbReference type="ARBA" id="ARBA00022723"/>
    </source>
</evidence>
<dbReference type="GO" id="GO:0046872">
    <property type="term" value="F:metal ion binding"/>
    <property type="evidence" value="ECO:0007669"/>
    <property type="project" value="UniProtKB-KW"/>
</dbReference>
<keyword evidence="3 13" id="KW-0575">Peroxidase</keyword>
<feature type="disulfide bond" evidence="11">
    <location>
        <begin position="37"/>
        <end position="232"/>
    </location>
</feature>